<dbReference type="EMBL" id="CP000282">
    <property type="protein sequence ID" value="ABD80049.1"/>
    <property type="molecule type" value="Genomic_DNA"/>
</dbReference>
<protein>
    <submittedName>
        <fullName evidence="7">Putative a-L-arabinofuranosidase</fullName>
    </submittedName>
</protein>
<dbReference type="InterPro" id="IPR006710">
    <property type="entry name" value="Glyco_hydro_43"/>
</dbReference>
<evidence type="ECO:0000313" key="8">
    <source>
        <dbReference type="Proteomes" id="UP000001947"/>
    </source>
</evidence>
<comment type="similarity">
    <text evidence="1 6">Belongs to the glycosyl hydrolase 43 family.</text>
</comment>
<keyword evidence="3 6" id="KW-0378">Hydrolase</keyword>
<evidence type="ECO:0000313" key="7">
    <source>
        <dbReference type="EMBL" id="ABD80049.1"/>
    </source>
</evidence>
<dbReference type="CDD" id="cd18817">
    <property type="entry name" value="GH43f_LbAraf43-like"/>
    <property type="match status" value="1"/>
</dbReference>
<accession>Q21MN0</accession>
<evidence type="ECO:0000256" key="3">
    <source>
        <dbReference type="ARBA" id="ARBA00022801"/>
    </source>
</evidence>
<dbReference type="AlphaFoldDB" id="Q21MN0"/>
<evidence type="ECO:0000256" key="5">
    <source>
        <dbReference type="PIRSR" id="PIRSR606710-2"/>
    </source>
</evidence>
<dbReference type="GeneID" id="98612471"/>
<dbReference type="Gene3D" id="2.115.10.20">
    <property type="entry name" value="Glycosyl hydrolase domain, family 43"/>
    <property type="match status" value="1"/>
</dbReference>
<dbReference type="Pfam" id="PF04616">
    <property type="entry name" value="Glyco_hydro_43"/>
    <property type="match status" value="1"/>
</dbReference>
<dbReference type="Proteomes" id="UP000001947">
    <property type="component" value="Chromosome"/>
</dbReference>
<dbReference type="GO" id="GO:0004553">
    <property type="term" value="F:hydrolase activity, hydrolyzing O-glycosyl compounds"/>
    <property type="evidence" value="ECO:0007669"/>
    <property type="project" value="InterPro"/>
</dbReference>
<dbReference type="PANTHER" id="PTHR43817:SF1">
    <property type="entry name" value="HYDROLASE, FAMILY 43, PUTATIVE (AFU_ORTHOLOGUE AFUA_3G01660)-RELATED"/>
    <property type="match status" value="1"/>
</dbReference>
<dbReference type="eggNOG" id="COG3940">
    <property type="taxonomic scope" value="Bacteria"/>
</dbReference>
<evidence type="ECO:0000256" key="1">
    <source>
        <dbReference type="ARBA" id="ARBA00009865"/>
    </source>
</evidence>
<keyword evidence="8" id="KW-1185">Reference proteome</keyword>
<dbReference type="KEGG" id="sde:Sde_0787"/>
<evidence type="ECO:0000256" key="6">
    <source>
        <dbReference type="RuleBase" id="RU361187"/>
    </source>
</evidence>
<proteinExistence type="inferred from homology"/>
<dbReference type="InterPro" id="IPR016828">
    <property type="entry name" value="Alpha-L-arabinofuranosidase"/>
</dbReference>
<dbReference type="CAZy" id="GH43">
    <property type="family name" value="Glycoside Hydrolase Family 43"/>
</dbReference>
<keyword evidence="4 6" id="KW-0326">Glycosidase</keyword>
<keyword evidence="2" id="KW-0732">Signal</keyword>
<feature type="site" description="Important for catalytic activity, responsible for pKa modulation of the active site Glu and correct orientation of both the proton donor and substrate" evidence="5">
    <location>
        <position position="179"/>
    </location>
</feature>
<gene>
    <name evidence="7" type="primary">arb43B</name>
    <name evidence="7" type="ordered locus">Sde_0787</name>
</gene>
<dbReference type="GO" id="GO:0005975">
    <property type="term" value="P:carbohydrate metabolic process"/>
    <property type="evidence" value="ECO:0007669"/>
    <property type="project" value="InterPro"/>
</dbReference>
<sequence length="362" mass="40702">MSTFIMDKSQLQSGFAFKTSGFNVLIVVTFLALLAALVGCSSAKLAPVASPSLPQPLVAQRADPWVHKHSDGYYYFIATVPAYDRLEMRRATTIAGLRSAPAVVVWQRNTIGGMSANIWAPELHFIDGKWYIYVAAATDHNKPWTIRMHTLSNASANPMQGEWQEEGRFHTPLDTFSLDATTFEHRGKRYLVWAQQNEARTYNSALLIAQMDSPTSITGPIVTLSEPTLPWEIIGHKVNEGAAVIKHGKRIFISYSASATDHNYAMGLLWADENADLLDAASWTKSPEPVFYSNEQLKRFGPGHNCFVKAEDGVTDLMVYHARDYKEIDGEPLRDPNRHTRVRKVYWDEQGMPDFRQHEADL</sequence>
<dbReference type="PANTHER" id="PTHR43817">
    <property type="entry name" value="GLYCOSYL HYDROLASE"/>
    <property type="match status" value="1"/>
</dbReference>
<dbReference type="RefSeq" id="WP_011467270.1">
    <property type="nucleotide sequence ID" value="NC_007912.1"/>
</dbReference>
<dbReference type="STRING" id="203122.Sde_0787"/>
<dbReference type="InterPro" id="IPR023296">
    <property type="entry name" value="Glyco_hydro_beta-prop_sf"/>
</dbReference>
<dbReference type="SUPFAM" id="SSF75005">
    <property type="entry name" value="Arabinanase/levansucrase/invertase"/>
    <property type="match status" value="1"/>
</dbReference>
<name>Q21MN0_SACD2</name>
<organism evidence="7 8">
    <name type="scientific">Saccharophagus degradans (strain 2-40 / ATCC 43961 / DSM 17024)</name>
    <dbReference type="NCBI Taxonomy" id="203122"/>
    <lineage>
        <taxon>Bacteria</taxon>
        <taxon>Pseudomonadati</taxon>
        <taxon>Pseudomonadota</taxon>
        <taxon>Gammaproteobacteria</taxon>
        <taxon>Cellvibrionales</taxon>
        <taxon>Cellvibrionaceae</taxon>
        <taxon>Saccharophagus</taxon>
    </lineage>
</organism>
<reference evidence="7 8" key="1">
    <citation type="journal article" date="2008" name="PLoS Genet.">
        <title>Complete genome sequence of the complex carbohydrate-degrading marine bacterium, Saccharophagus degradans strain 2-40 T.</title>
        <authorList>
            <person name="Weiner R.M."/>
            <person name="Taylor L.E.II."/>
            <person name="Henrissat B."/>
            <person name="Hauser L."/>
            <person name="Land M."/>
            <person name="Coutinho P.M."/>
            <person name="Rancurel C."/>
            <person name="Saunders E.H."/>
            <person name="Longmire A.G."/>
            <person name="Zhang H."/>
            <person name="Bayer E.A."/>
            <person name="Gilbert H.J."/>
            <person name="Larimer F."/>
            <person name="Zhulin I.B."/>
            <person name="Ekborg N.A."/>
            <person name="Lamed R."/>
            <person name="Richardson P.M."/>
            <person name="Borovok I."/>
            <person name="Hutcheson S."/>
        </authorList>
    </citation>
    <scope>NUCLEOTIDE SEQUENCE [LARGE SCALE GENOMIC DNA]</scope>
    <source>
        <strain evidence="8">2-40 / ATCC 43961 / DSM 17024</strain>
    </source>
</reference>
<dbReference type="PIRSF" id="PIRSF025414">
    <property type="entry name" value="Alpha-L-arabinofuranosidase"/>
    <property type="match status" value="1"/>
</dbReference>
<evidence type="ECO:0000256" key="2">
    <source>
        <dbReference type="ARBA" id="ARBA00022729"/>
    </source>
</evidence>
<evidence type="ECO:0000256" key="4">
    <source>
        <dbReference type="ARBA" id="ARBA00023295"/>
    </source>
</evidence>
<dbReference type="HOGENOM" id="CLU_009397_2_1_6"/>